<keyword evidence="2" id="KW-1185">Reference proteome</keyword>
<accession>A0A0C9YFS6</accession>
<proteinExistence type="predicted"/>
<dbReference type="EMBL" id="KN838539">
    <property type="protein sequence ID" value="KIK09267.1"/>
    <property type="molecule type" value="Genomic_DNA"/>
</dbReference>
<dbReference type="AlphaFoldDB" id="A0A0C9YFS6"/>
<dbReference type="Proteomes" id="UP000054477">
    <property type="component" value="Unassembled WGS sequence"/>
</dbReference>
<sequence length="66" mass="7327">MLFTSLRRFTSGSVPPRVYMPLKPCAGVSKRYMSACWTNLLNIFPCSDSRAIIAQANENQACCDPP</sequence>
<name>A0A0C9YFS6_9AGAR</name>
<protein>
    <submittedName>
        <fullName evidence="1">Uncharacterized protein</fullName>
    </submittedName>
</protein>
<gene>
    <name evidence="1" type="ORF">K443DRAFT_452370</name>
</gene>
<evidence type="ECO:0000313" key="2">
    <source>
        <dbReference type="Proteomes" id="UP000054477"/>
    </source>
</evidence>
<evidence type="ECO:0000313" key="1">
    <source>
        <dbReference type="EMBL" id="KIK09267.1"/>
    </source>
</evidence>
<reference evidence="1 2" key="1">
    <citation type="submission" date="2014-04" db="EMBL/GenBank/DDBJ databases">
        <authorList>
            <consortium name="DOE Joint Genome Institute"/>
            <person name="Kuo A."/>
            <person name="Kohler A."/>
            <person name="Nagy L.G."/>
            <person name="Floudas D."/>
            <person name="Copeland A."/>
            <person name="Barry K.W."/>
            <person name="Cichocki N."/>
            <person name="Veneault-Fourrey C."/>
            <person name="LaButti K."/>
            <person name="Lindquist E.A."/>
            <person name="Lipzen A."/>
            <person name="Lundell T."/>
            <person name="Morin E."/>
            <person name="Murat C."/>
            <person name="Sun H."/>
            <person name="Tunlid A."/>
            <person name="Henrissat B."/>
            <person name="Grigoriev I.V."/>
            <person name="Hibbett D.S."/>
            <person name="Martin F."/>
            <person name="Nordberg H.P."/>
            <person name="Cantor M.N."/>
            <person name="Hua S.X."/>
        </authorList>
    </citation>
    <scope>NUCLEOTIDE SEQUENCE [LARGE SCALE GENOMIC DNA]</scope>
    <source>
        <strain evidence="1 2">LaAM-08-1</strain>
    </source>
</reference>
<dbReference type="HOGENOM" id="CLU_2831570_0_0_1"/>
<organism evidence="1 2">
    <name type="scientific">Laccaria amethystina LaAM-08-1</name>
    <dbReference type="NCBI Taxonomy" id="1095629"/>
    <lineage>
        <taxon>Eukaryota</taxon>
        <taxon>Fungi</taxon>
        <taxon>Dikarya</taxon>
        <taxon>Basidiomycota</taxon>
        <taxon>Agaricomycotina</taxon>
        <taxon>Agaricomycetes</taxon>
        <taxon>Agaricomycetidae</taxon>
        <taxon>Agaricales</taxon>
        <taxon>Agaricineae</taxon>
        <taxon>Hydnangiaceae</taxon>
        <taxon>Laccaria</taxon>
    </lineage>
</organism>
<reference evidence="2" key="2">
    <citation type="submission" date="2015-01" db="EMBL/GenBank/DDBJ databases">
        <title>Evolutionary Origins and Diversification of the Mycorrhizal Mutualists.</title>
        <authorList>
            <consortium name="DOE Joint Genome Institute"/>
            <consortium name="Mycorrhizal Genomics Consortium"/>
            <person name="Kohler A."/>
            <person name="Kuo A."/>
            <person name="Nagy L.G."/>
            <person name="Floudas D."/>
            <person name="Copeland A."/>
            <person name="Barry K.W."/>
            <person name="Cichocki N."/>
            <person name="Veneault-Fourrey C."/>
            <person name="LaButti K."/>
            <person name="Lindquist E.A."/>
            <person name="Lipzen A."/>
            <person name="Lundell T."/>
            <person name="Morin E."/>
            <person name="Murat C."/>
            <person name="Riley R."/>
            <person name="Ohm R."/>
            <person name="Sun H."/>
            <person name="Tunlid A."/>
            <person name="Henrissat B."/>
            <person name="Grigoriev I.V."/>
            <person name="Hibbett D.S."/>
            <person name="Martin F."/>
        </authorList>
    </citation>
    <scope>NUCLEOTIDE SEQUENCE [LARGE SCALE GENOMIC DNA]</scope>
    <source>
        <strain evidence="2">LaAM-08-1</strain>
    </source>
</reference>